<dbReference type="EMBL" id="VIIS01001203">
    <property type="protein sequence ID" value="KAF0301035.1"/>
    <property type="molecule type" value="Genomic_DNA"/>
</dbReference>
<dbReference type="PANTHER" id="PTHR14927:SF0">
    <property type="entry name" value="NUCLEOLAR PROTEIN 10"/>
    <property type="match status" value="1"/>
</dbReference>
<dbReference type="GO" id="GO:0000462">
    <property type="term" value="P:maturation of SSU-rRNA from tricistronic rRNA transcript (SSU-rRNA, 5.8S rRNA, LSU-rRNA)"/>
    <property type="evidence" value="ECO:0007669"/>
    <property type="project" value="TreeGrafter"/>
</dbReference>
<dbReference type="Pfam" id="PF23098">
    <property type="entry name" value="Beta-prop_NOL10_N"/>
    <property type="match status" value="1"/>
</dbReference>
<dbReference type="Pfam" id="PF23097">
    <property type="entry name" value="NOL10_2nd"/>
    <property type="match status" value="1"/>
</dbReference>
<feature type="region of interest" description="Disordered" evidence="1">
    <location>
        <begin position="227"/>
        <end position="296"/>
    </location>
</feature>
<dbReference type="GO" id="GO:0030686">
    <property type="term" value="C:90S preribosome"/>
    <property type="evidence" value="ECO:0007669"/>
    <property type="project" value="TreeGrafter"/>
</dbReference>
<feature type="compositionally biased region" description="Basic and acidic residues" evidence="1">
    <location>
        <begin position="227"/>
        <end position="257"/>
    </location>
</feature>
<evidence type="ECO:0000256" key="1">
    <source>
        <dbReference type="SAM" id="MobiDB-lite"/>
    </source>
</evidence>
<evidence type="ECO:0000313" key="5">
    <source>
        <dbReference type="Proteomes" id="UP000440578"/>
    </source>
</evidence>
<proteinExistence type="predicted"/>
<organism evidence="4 5">
    <name type="scientific">Amphibalanus amphitrite</name>
    <name type="common">Striped barnacle</name>
    <name type="synonym">Balanus amphitrite</name>
    <dbReference type="NCBI Taxonomy" id="1232801"/>
    <lineage>
        <taxon>Eukaryota</taxon>
        <taxon>Metazoa</taxon>
        <taxon>Ecdysozoa</taxon>
        <taxon>Arthropoda</taxon>
        <taxon>Crustacea</taxon>
        <taxon>Multicrustacea</taxon>
        <taxon>Cirripedia</taxon>
        <taxon>Thoracica</taxon>
        <taxon>Thoracicalcarea</taxon>
        <taxon>Balanomorpha</taxon>
        <taxon>Balanoidea</taxon>
        <taxon>Balanidae</taxon>
        <taxon>Amphibalaninae</taxon>
        <taxon>Amphibalanus</taxon>
    </lineage>
</organism>
<feature type="compositionally biased region" description="Basic and acidic residues" evidence="1">
    <location>
        <begin position="275"/>
        <end position="293"/>
    </location>
</feature>
<feature type="compositionally biased region" description="Acidic residues" evidence="1">
    <location>
        <begin position="258"/>
        <end position="270"/>
    </location>
</feature>
<accession>A0A6A4W3Q0</accession>
<gene>
    <name evidence="4" type="primary">nol10</name>
    <name evidence="4" type="ORF">FJT64_003195</name>
</gene>
<dbReference type="InterPro" id="IPR056550">
    <property type="entry name" value="NOL10_2nd"/>
</dbReference>
<evidence type="ECO:0000313" key="4">
    <source>
        <dbReference type="EMBL" id="KAF0301035.1"/>
    </source>
</evidence>
<feature type="region of interest" description="Disordered" evidence="1">
    <location>
        <begin position="332"/>
        <end position="397"/>
    </location>
</feature>
<comment type="caution">
    <text evidence="4">The sequence shown here is derived from an EMBL/GenBank/DDBJ whole genome shotgun (WGS) entry which is preliminary data.</text>
</comment>
<feature type="domain" description="Nucleolar protein 10-like N-terminal" evidence="3">
    <location>
        <begin position="3"/>
        <end position="66"/>
    </location>
</feature>
<protein>
    <submittedName>
        <fullName evidence="4">Nucleolar protein 10</fullName>
    </submittedName>
</protein>
<evidence type="ECO:0000259" key="2">
    <source>
        <dbReference type="Pfam" id="PF23097"/>
    </source>
</evidence>
<keyword evidence="5" id="KW-1185">Reference proteome</keyword>
<dbReference type="InterPro" id="IPR040382">
    <property type="entry name" value="NOL10/Enp2"/>
</dbReference>
<dbReference type="OrthoDB" id="273340at2759"/>
<name>A0A6A4W3Q0_AMPAM</name>
<sequence length="397" mass="45818">MNGGLQIGVGLSTGQVLLYDIRSDKPLLVKDHYNELPIKDIRFHSGMDLVMSMDSKVVKIWEKESGKPKVQTYYIPSIGPAPKWCNFLDNLTEELEESDVTTIYDNYKFVTRQELDDLGLTHLLGTNLLRAYMHGFFVDIRLYKKAKSVADPFAFDDYRKKKIKEKLDAKRDNRVKLDKLPSVNKDIALKLMHGAKIPDFTVDRESDTFRLLNPVLSSLEEQRAAKAERRQRLAEERRLQEEHQRQEELEPEGRPSSEEEDDDEDEDSSDGEGYVTERQRRQQQRQLERRQRPAELVANPAALPVRVLQGDSVREITGGARRERRVPLGERLRRQQSDGPVQHVSGFGNRQMTFTLAGKKKRDSRRREEALRHHAERRKIRRSASSLGKTAGAFKNA</sequence>
<feature type="domain" description="Nucleolar protein 10-like second" evidence="2">
    <location>
        <begin position="103"/>
        <end position="151"/>
    </location>
</feature>
<evidence type="ECO:0000259" key="3">
    <source>
        <dbReference type="Pfam" id="PF23098"/>
    </source>
</evidence>
<dbReference type="PANTHER" id="PTHR14927">
    <property type="entry name" value="NUCLEOLAR PROTEIN 10"/>
    <property type="match status" value="1"/>
</dbReference>
<dbReference type="GO" id="GO:0032040">
    <property type="term" value="C:small-subunit processome"/>
    <property type="evidence" value="ECO:0007669"/>
    <property type="project" value="TreeGrafter"/>
</dbReference>
<dbReference type="Proteomes" id="UP000440578">
    <property type="component" value="Unassembled WGS sequence"/>
</dbReference>
<dbReference type="AlphaFoldDB" id="A0A6A4W3Q0"/>
<dbReference type="InterPro" id="IPR056551">
    <property type="entry name" value="Beta-prop_NOL10_N"/>
</dbReference>
<dbReference type="InterPro" id="IPR036322">
    <property type="entry name" value="WD40_repeat_dom_sf"/>
</dbReference>
<reference evidence="4 5" key="1">
    <citation type="submission" date="2019-07" db="EMBL/GenBank/DDBJ databases">
        <title>Draft genome assembly of a fouling barnacle, Amphibalanus amphitrite (Darwin, 1854): The first reference genome for Thecostraca.</title>
        <authorList>
            <person name="Kim W."/>
        </authorList>
    </citation>
    <scope>NUCLEOTIDE SEQUENCE [LARGE SCALE GENOMIC DNA]</scope>
    <source>
        <strain evidence="4">SNU_AA5</strain>
        <tissue evidence="4">Soma without cirri and trophi</tissue>
    </source>
</reference>
<dbReference type="SUPFAM" id="SSF50978">
    <property type="entry name" value="WD40 repeat-like"/>
    <property type="match status" value="1"/>
</dbReference>